<gene>
    <name evidence="2" type="ORF">H0E82_05140</name>
</gene>
<evidence type="ECO:0000313" key="2">
    <source>
        <dbReference type="EMBL" id="NYZ62150.1"/>
    </source>
</evidence>
<dbReference type="PANTHER" id="PTHR36448:SF2">
    <property type="entry name" value="CUPIN TYPE-1 DOMAIN-CONTAINING PROTEIN"/>
    <property type="match status" value="1"/>
</dbReference>
<dbReference type="InterPro" id="IPR047121">
    <property type="entry name" value="YjiB-like"/>
</dbReference>
<dbReference type="EMBL" id="JACCJZ010000011">
    <property type="protein sequence ID" value="NYZ62150.1"/>
    <property type="molecule type" value="Genomic_DNA"/>
</dbReference>
<dbReference type="PANTHER" id="PTHR36448">
    <property type="entry name" value="BLR7373 PROTEIN"/>
    <property type="match status" value="1"/>
</dbReference>
<protein>
    <submittedName>
        <fullName evidence="2">Cupin domain-containing protein</fullName>
    </submittedName>
</protein>
<dbReference type="InterPro" id="IPR014710">
    <property type="entry name" value="RmlC-like_jellyroll"/>
</dbReference>
<dbReference type="InterPro" id="IPR011051">
    <property type="entry name" value="RmlC_Cupin_sf"/>
</dbReference>
<evidence type="ECO:0000259" key="1">
    <source>
        <dbReference type="Pfam" id="PF07883"/>
    </source>
</evidence>
<dbReference type="RefSeq" id="WP_180544385.1">
    <property type="nucleotide sequence ID" value="NZ_JACCJZ010000011.1"/>
</dbReference>
<dbReference type="Gene3D" id="2.60.120.10">
    <property type="entry name" value="Jelly Rolls"/>
    <property type="match status" value="1"/>
</dbReference>
<evidence type="ECO:0000313" key="3">
    <source>
        <dbReference type="Proteomes" id="UP000589896"/>
    </source>
</evidence>
<sequence>MHIETLLLPPGDGVPNHPRLPLRIYRRIMTAEGRAFDARAFERRFDHHRWPPDWRGGVYDYHHYHTTAHEVLGVSRGAASLELGGPAGIRIDVEAGDALLLPAGTGHRCVEAGADFQVVGAYPQGQHWDIVRTPPDAAIRARILAVPDPDHDPVTGAPFRAE</sequence>
<keyword evidence="3" id="KW-1185">Reference proteome</keyword>
<dbReference type="InterPro" id="IPR014500">
    <property type="entry name" value="UCP019307_cupin"/>
</dbReference>
<accession>A0A7Z0TXT4</accession>
<comment type="caution">
    <text evidence="2">The sequence shown here is derived from an EMBL/GenBank/DDBJ whole genome shotgun (WGS) entry which is preliminary data.</text>
</comment>
<dbReference type="SUPFAM" id="SSF51182">
    <property type="entry name" value="RmlC-like cupins"/>
    <property type="match status" value="1"/>
</dbReference>
<reference evidence="2 3" key="1">
    <citation type="submission" date="2020-07" db="EMBL/GenBank/DDBJ databases">
        <title>isolation of Luteimonas sp. SJ-16.</title>
        <authorList>
            <person name="Huang X.-X."/>
            <person name="Xu L."/>
            <person name="Sun J.-Q."/>
        </authorList>
    </citation>
    <scope>NUCLEOTIDE SEQUENCE [LARGE SCALE GENOMIC DNA]</scope>
    <source>
        <strain evidence="2 3">SJ-16</strain>
    </source>
</reference>
<dbReference type="InterPro" id="IPR013096">
    <property type="entry name" value="Cupin_2"/>
</dbReference>
<dbReference type="Pfam" id="PF07883">
    <property type="entry name" value="Cupin_2"/>
    <property type="match status" value="1"/>
</dbReference>
<name>A0A7Z0TXT4_9GAMM</name>
<proteinExistence type="predicted"/>
<feature type="domain" description="Cupin type-2" evidence="1">
    <location>
        <begin position="59"/>
        <end position="113"/>
    </location>
</feature>
<dbReference type="AlphaFoldDB" id="A0A7Z0TXT4"/>
<dbReference type="PIRSF" id="PIRSF019307">
    <property type="entry name" value="UCP019307"/>
    <property type="match status" value="1"/>
</dbReference>
<dbReference type="CDD" id="cd02219">
    <property type="entry name" value="cupin_YjlB-like"/>
    <property type="match status" value="1"/>
</dbReference>
<dbReference type="Proteomes" id="UP000589896">
    <property type="component" value="Unassembled WGS sequence"/>
</dbReference>
<organism evidence="2 3">
    <name type="scientific">Luteimonas deserti</name>
    <dbReference type="NCBI Taxonomy" id="2752306"/>
    <lineage>
        <taxon>Bacteria</taxon>
        <taxon>Pseudomonadati</taxon>
        <taxon>Pseudomonadota</taxon>
        <taxon>Gammaproteobacteria</taxon>
        <taxon>Lysobacterales</taxon>
        <taxon>Lysobacteraceae</taxon>
        <taxon>Luteimonas</taxon>
    </lineage>
</organism>